<dbReference type="InterPro" id="IPR007379">
    <property type="entry name" value="Tim44-like_dom"/>
</dbReference>
<evidence type="ECO:0000256" key="1">
    <source>
        <dbReference type="SAM" id="MobiDB-lite"/>
    </source>
</evidence>
<evidence type="ECO:0000313" key="6">
    <source>
        <dbReference type="Proteomes" id="UP000606991"/>
    </source>
</evidence>
<evidence type="ECO:0000313" key="3">
    <source>
        <dbReference type="EMBL" id="MBJ7594688.1"/>
    </source>
</evidence>
<dbReference type="Gene3D" id="3.10.450.240">
    <property type="match status" value="1"/>
</dbReference>
<comment type="caution">
    <text evidence="4">The sequence shown here is derived from an EMBL/GenBank/DDBJ whole genome shotgun (WGS) entry which is preliminary data.</text>
</comment>
<dbReference type="SUPFAM" id="SSF54427">
    <property type="entry name" value="NTF2-like"/>
    <property type="match status" value="1"/>
</dbReference>
<reference evidence="4" key="2">
    <citation type="submission" date="2018-05" db="EMBL/GenBank/DDBJ databases">
        <authorList>
            <person name="Ferrari B."/>
        </authorList>
    </citation>
    <scope>NUCLEOTIDE SEQUENCE</scope>
    <source>
        <strain evidence="4">RRmetagenome_bin12</strain>
    </source>
</reference>
<dbReference type="SMART" id="SM00978">
    <property type="entry name" value="Tim44"/>
    <property type="match status" value="1"/>
</dbReference>
<sequence>MSYRGPQGVTGGGGGYIPRYGDQRPMGVPSGFPIGGQQEPSSVDSVASGLAAIKAHDPQFDETEFINQAQREFFIVEKAWSDCKPEESRRVMSDTLWDQHRAQIEQYVAKGQRNVLDNLALAGATIVSAGGGPQKDHIQLRMHAACADYDVDVATNKVVRGDRSVGEWSEDWLFERSSKATTRADGGTMAQHCPNCGAPLDVDLSGVCSYCKAPVMSGDYDWVLARIDQVQ</sequence>
<dbReference type="Pfam" id="PF04280">
    <property type="entry name" value="Tim44"/>
    <property type="match status" value="1"/>
</dbReference>
<evidence type="ECO:0000313" key="5">
    <source>
        <dbReference type="Proteomes" id="UP000248724"/>
    </source>
</evidence>
<organism evidence="4 5">
    <name type="scientific">Candidatus Aeolococcus gillhamiae</name>
    <dbReference type="NCBI Taxonomy" id="3127015"/>
    <lineage>
        <taxon>Bacteria</taxon>
        <taxon>Bacillati</taxon>
        <taxon>Candidatus Dormiibacterota</taxon>
        <taxon>Candidatus Dormibacteria</taxon>
        <taxon>Candidatus Aeolococcales</taxon>
        <taxon>Candidatus Aeolococcaceae</taxon>
        <taxon>Candidatus Aeolococcus</taxon>
    </lineage>
</organism>
<accession>A0A934K0L8</accession>
<accession>A0A2W5ZZ12</accession>
<dbReference type="EMBL" id="QHBU01000256">
    <property type="protein sequence ID" value="PZR78528.1"/>
    <property type="molecule type" value="Genomic_DNA"/>
</dbReference>
<gene>
    <name evidence="4" type="ORF">DLM65_12815</name>
    <name evidence="3" type="ORF">JF886_07475</name>
</gene>
<dbReference type="Proteomes" id="UP000606991">
    <property type="component" value="Unassembled WGS sequence"/>
</dbReference>
<dbReference type="InterPro" id="IPR032710">
    <property type="entry name" value="NTF2-like_dom_sf"/>
</dbReference>
<dbReference type="AlphaFoldDB" id="A0A2W5ZZ12"/>
<feature type="domain" description="Tim44-like" evidence="2">
    <location>
        <begin position="46"/>
        <end position="229"/>
    </location>
</feature>
<protein>
    <submittedName>
        <fullName evidence="3">TIM44-like domain-containing protein</fullName>
    </submittedName>
</protein>
<feature type="region of interest" description="Disordered" evidence="1">
    <location>
        <begin position="1"/>
        <end position="41"/>
    </location>
</feature>
<evidence type="ECO:0000313" key="4">
    <source>
        <dbReference type="EMBL" id="PZR78528.1"/>
    </source>
</evidence>
<proteinExistence type="predicted"/>
<dbReference type="EMBL" id="JAEKNS010000077">
    <property type="protein sequence ID" value="MBJ7594688.1"/>
    <property type="molecule type" value="Genomic_DNA"/>
</dbReference>
<reference evidence="3 6" key="3">
    <citation type="submission" date="2020-10" db="EMBL/GenBank/DDBJ databases">
        <title>Ca. Dormibacterota MAGs.</title>
        <authorList>
            <person name="Montgomery K."/>
        </authorList>
    </citation>
    <scope>NUCLEOTIDE SEQUENCE [LARGE SCALE GENOMIC DNA]</scope>
    <source>
        <strain evidence="3">SC8812_S17_18</strain>
    </source>
</reference>
<evidence type="ECO:0000259" key="2">
    <source>
        <dbReference type="SMART" id="SM00978"/>
    </source>
</evidence>
<name>A0A2W5ZZ12_9BACT</name>
<dbReference type="Proteomes" id="UP000248724">
    <property type="component" value="Unassembled WGS sequence"/>
</dbReference>
<reference evidence="4 5" key="1">
    <citation type="journal article" date="2017" name="Nature">
        <title>Atmospheric trace gases support primary production in Antarctic desert surface soil.</title>
        <authorList>
            <person name="Ji M."/>
            <person name="Greening C."/>
            <person name="Vanwonterghem I."/>
            <person name="Carere C.R."/>
            <person name="Bay S.K."/>
            <person name="Steen J.A."/>
            <person name="Montgomery K."/>
            <person name="Lines T."/>
            <person name="Beardall J."/>
            <person name="van Dorst J."/>
            <person name="Snape I."/>
            <person name="Stott M.B."/>
            <person name="Hugenholtz P."/>
            <person name="Ferrari B.C."/>
        </authorList>
    </citation>
    <scope>NUCLEOTIDE SEQUENCE [LARGE SCALE GENOMIC DNA]</scope>
    <source>
        <strain evidence="4">RRmetagenome_bin12</strain>
    </source>
</reference>